<evidence type="ECO:0000313" key="3">
    <source>
        <dbReference type="Proteomes" id="UP001516400"/>
    </source>
</evidence>
<feature type="compositionally biased region" description="Polar residues" evidence="1">
    <location>
        <begin position="34"/>
        <end position="57"/>
    </location>
</feature>
<dbReference type="Proteomes" id="UP001516400">
    <property type="component" value="Unassembled WGS sequence"/>
</dbReference>
<keyword evidence="3" id="KW-1185">Reference proteome</keyword>
<gene>
    <name evidence="2" type="ORF">HHI36_022331</name>
</gene>
<organism evidence="2 3">
    <name type="scientific">Cryptolaemus montrouzieri</name>
    <dbReference type="NCBI Taxonomy" id="559131"/>
    <lineage>
        <taxon>Eukaryota</taxon>
        <taxon>Metazoa</taxon>
        <taxon>Ecdysozoa</taxon>
        <taxon>Arthropoda</taxon>
        <taxon>Hexapoda</taxon>
        <taxon>Insecta</taxon>
        <taxon>Pterygota</taxon>
        <taxon>Neoptera</taxon>
        <taxon>Endopterygota</taxon>
        <taxon>Coleoptera</taxon>
        <taxon>Polyphaga</taxon>
        <taxon>Cucujiformia</taxon>
        <taxon>Coccinelloidea</taxon>
        <taxon>Coccinellidae</taxon>
        <taxon>Scymninae</taxon>
        <taxon>Scymnini</taxon>
        <taxon>Cryptolaemus</taxon>
    </lineage>
</organism>
<comment type="caution">
    <text evidence="2">The sequence shown here is derived from an EMBL/GenBank/DDBJ whole genome shotgun (WGS) entry which is preliminary data.</text>
</comment>
<protein>
    <submittedName>
        <fullName evidence="2">Uncharacterized protein</fullName>
    </submittedName>
</protein>
<evidence type="ECO:0000256" key="1">
    <source>
        <dbReference type="SAM" id="MobiDB-lite"/>
    </source>
</evidence>
<name>A0ABD2MZS4_9CUCU</name>
<evidence type="ECO:0000313" key="2">
    <source>
        <dbReference type="EMBL" id="KAL3271861.1"/>
    </source>
</evidence>
<accession>A0ABD2MZS4</accession>
<dbReference type="EMBL" id="JABFTP020000042">
    <property type="protein sequence ID" value="KAL3271861.1"/>
    <property type="molecule type" value="Genomic_DNA"/>
</dbReference>
<sequence>MTFTKHKIDCEEGLNEIGLRKTQFSQRLHENETKPQQTSEKPVQQPKNPMYKRSNSLDGKEMFLMPKTQNSSHKKVVQRKRSSLFPETFSLLFQRNSATRRNVSAVGYDRKSSSLNTSLTEGKLRQEFIKTIENTEDDTLMALHPQELLEKCGSLNLLDDNNDDRQYKSLPDERTFERSTGRMGFRSSRKDSKIDILHSRIPAPISYKA</sequence>
<dbReference type="AlphaFoldDB" id="A0ABD2MZS4"/>
<reference evidence="2 3" key="1">
    <citation type="journal article" date="2021" name="BMC Biol.">
        <title>Horizontally acquired antibacterial genes associated with adaptive radiation of ladybird beetles.</title>
        <authorList>
            <person name="Li H.S."/>
            <person name="Tang X.F."/>
            <person name="Huang Y.H."/>
            <person name="Xu Z.Y."/>
            <person name="Chen M.L."/>
            <person name="Du X.Y."/>
            <person name="Qiu B.Y."/>
            <person name="Chen P.T."/>
            <person name="Zhang W."/>
            <person name="Slipinski A."/>
            <person name="Escalona H.E."/>
            <person name="Waterhouse R.M."/>
            <person name="Zwick A."/>
            <person name="Pang H."/>
        </authorList>
    </citation>
    <scope>NUCLEOTIDE SEQUENCE [LARGE SCALE GENOMIC DNA]</scope>
    <source>
        <strain evidence="2">SYSU2018</strain>
    </source>
</reference>
<feature type="region of interest" description="Disordered" evidence="1">
    <location>
        <begin position="24"/>
        <end position="58"/>
    </location>
</feature>
<proteinExistence type="predicted"/>